<evidence type="ECO:0000313" key="1">
    <source>
        <dbReference type="EMBL" id="MAH62052.1"/>
    </source>
</evidence>
<dbReference type="AlphaFoldDB" id="A0A2D6YFU5"/>
<gene>
    <name evidence="1" type="ORF">CMN54_01120</name>
</gene>
<dbReference type="Proteomes" id="UP000226525">
    <property type="component" value="Unassembled WGS sequence"/>
</dbReference>
<protein>
    <recommendedName>
        <fullName evidence="3">SGNH hydrolase-type esterase domain-containing protein</fullName>
    </recommendedName>
</protein>
<reference evidence="2" key="1">
    <citation type="submission" date="2017-09" db="EMBL/GenBank/DDBJ databases">
        <title>The Reconstruction of 2,631 Draft Metagenome-Assembled Genomes from the Global Oceans.</title>
        <authorList>
            <person name="Tully B.J."/>
            <person name="Graham E.D."/>
            <person name="Heidelberg J.F."/>
        </authorList>
    </citation>
    <scope>NUCLEOTIDE SEQUENCE [LARGE SCALE GENOMIC DNA]</scope>
</reference>
<dbReference type="EMBL" id="NZEX01000012">
    <property type="protein sequence ID" value="MAH62052.1"/>
    <property type="molecule type" value="Genomic_DNA"/>
</dbReference>
<accession>A0A2D6YFU5</accession>
<proteinExistence type="predicted"/>
<comment type="caution">
    <text evidence="1">The sequence shown here is derived from an EMBL/GenBank/DDBJ whole genome shotgun (WGS) entry which is preliminary data.</text>
</comment>
<dbReference type="SUPFAM" id="SSF52266">
    <property type="entry name" value="SGNH hydrolase"/>
    <property type="match status" value="1"/>
</dbReference>
<sequence length="119" mass="12801">MTTILSIDLLGDSILDNASYVDSGEAVIDQIFKLSPISVSLLAVDGDTTADTFCILDEMGDDPKPETGAVVSVGGNDALQNSSILMATCLDHPDRWRRIFDHKKSTLLKDICVKASSRT</sequence>
<organism evidence="1 2">
    <name type="scientific">SAR324 cluster bacterium</name>
    <dbReference type="NCBI Taxonomy" id="2024889"/>
    <lineage>
        <taxon>Bacteria</taxon>
        <taxon>Deltaproteobacteria</taxon>
        <taxon>SAR324 cluster</taxon>
    </lineage>
</organism>
<evidence type="ECO:0000313" key="2">
    <source>
        <dbReference type="Proteomes" id="UP000226525"/>
    </source>
</evidence>
<name>A0A2D6YFU5_9DELT</name>
<evidence type="ECO:0008006" key="3">
    <source>
        <dbReference type="Google" id="ProtNLM"/>
    </source>
</evidence>